<dbReference type="SMART" id="SM00866">
    <property type="entry name" value="UTRA"/>
    <property type="match status" value="1"/>
</dbReference>
<dbReference type="Proteomes" id="UP001237780">
    <property type="component" value="Unassembled WGS sequence"/>
</dbReference>
<dbReference type="InterPro" id="IPR011663">
    <property type="entry name" value="UTRA"/>
</dbReference>
<dbReference type="PROSITE" id="PS50949">
    <property type="entry name" value="HTH_GNTR"/>
    <property type="match status" value="1"/>
</dbReference>
<evidence type="ECO:0000256" key="2">
    <source>
        <dbReference type="ARBA" id="ARBA00023125"/>
    </source>
</evidence>
<evidence type="ECO:0000256" key="1">
    <source>
        <dbReference type="ARBA" id="ARBA00023015"/>
    </source>
</evidence>
<dbReference type="PANTHER" id="PTHR44846">
    <property type="entry name" value="MANNOSYL-D-GLYCERATE TRANSPORT/METABOLISM SYSTEM REPRESSOR MNGR-RELATED"/>
    <property type="match status" value="1"/>
</dbReference>
<keyword evidence="1" id="KW-0805">Transcription regulation</keyword>
<gene>
    <name evidence="5" type="ORF">QFZ34_000626</name>
</gene>
<dbReference type="InterPro" id="IPR036388">
    <property type="entry name" value="WH-like_DNA-bd_sf"/>
</dbReference>
<dbReference type="Gene3D" id="3.40.1410.10">
    <property type="entry name" value="Chorismate lyase-like"/>
    <property type="match status" value="1"/>
</dbReference>
<dbReference type="CDD" id="cd07377">
    <property type="entry name" value="WHTH_GntR"/>
    <property type="match status" value="1"/>
</dbReference>
<protein>
    <submittedName>
        <fullName evidence="5">GntR family transcriptional regulator</fullName>
    </submittedName>
</protein>
<keyword evidence="3" id="KW-0804">Transcription</keyword>
<dbReference type="PANTHER" id="PTHR44846:SF1">
    <property type="entry name" value="MANNOSYL-D-GLYCERATE TRANSPORT_METABOLISM SYSTEM REPRESSOR MNGR-RELATED"/>
    <property type="match status" value="1"/>
</dbReference>
<dbReference type="PRINTS" id="PR00035">
    <property type="entry name" value="HTHGNTR"/>
</dbReference>
<organism evidence="5 6">
    <name type="scientific">Phyllobacterium ifriqiyense</name>
    <dbReference type="NCBI Taxonomy" id="314238"/>
    <lineage>
        <taxon>Bacteria</taxon>
        <taxon>Pseudomonadati</taxon>
        <taxon>Pseudomonadota</taxon>
        <taxon>Alphaproteobacteria</taxon>
        <taxon>Hyphomicrobiales</taxon>
        <taxon>Phyllobacteriaceae</taxon>
        <taxon>Phyllobacterium</taxon>
    </lineage>
</organism>
<dbReference type="Pfam" id="PF00392">
    <property type="entry name" value="GntR"/>
    <property type="match status" value="1"/>
</dbReference>
<evidence type="ECO:0000313" key="6">
    <source>
        <dbReference type="Proteomes" id="UP001237780"/>
    </source>
</evidence>
<feature type="domain" description="HTH gntR-type" evidence="4">
    <location>
        <begin position="19"/>
        <end position="87"/>
    </location>
</feature>
<reference evidence="5 6" key="1">
    <citation type="submission" date="2023-07" db="EMBL/GenBank/DDBJ databases">
        <title>Comparative genomics of wheat-associated soil bacteria to identify genetic determinants of phenazine resistance.</title>
        <authorList>
            <person name="Mouncey N."/>
        </authorList>
    </citation>
    <scope>NUCLEOTIDE SEQUENCE [LARGE SCALE GENOMIC DNA]</scope>
    <source>
        <strain evidence="5 6">W4I11</strain>
    </source>
</reference>
<dbReference type="EMBL" id="JAUSZT010000002">
    <property type="protein sequence ID" value="MDQ0995449.1"/>
    <property type="molecule type" value="Genomic_DNA"/>
</dbReference>
<dbReference type="SMART" id="SM00345">
    <property type="entry name" value="HTH_GNTR"/>
    <property type="match status" value="1"/>
</dbReference>
<evidence type="ECO:0000256" key="3">
    <source>
        <dbReference type="ARBA" id="ARBA00023163"/>
    </source>
</evidence>
<accession>A0ABU0S3V9</accession>
<evidence type="ECO:0000313" key="5">
    <source>
        <dbReference type="EMBL" id="MDQ0995449.1"/>
    </source>
</evidence>
<proteinExistence type="predicted"/>
<sequence>MSEAHRSGRTNSVDRNHPDPLYLQLRTVLKNMIDSGKLSVNDKLPSERELVALYGVSRITVRQAVKDLENLGFLQTRAGKGIYVTEPQPTYEIEIVRSFTETAEANNRKPGMKLLAADIIRGEADITRPLGLPSGSNVVFIERLRFLDDLPVVVQRDWFAEALTPDILNIDWSTGNRSLYAEFKDRYGVIPARGQSTLSARLATEPEAGFLQLDLPAAVLTLDQIAYDSEYRPVNVSSMAYHPVRYPLSLTQSRRRS</sequence>
<dbReference type="InterPro" id="IPR036390">
    <property type="entry name" value="WH_DNA-bd_sf"/>
</dbReference>
<dbReference type="InterPro" id="IPR028978">
    <property type="entry name" value="Chorismate_lyase_/UTRA_dom_sf"/>
</dbReference>
<evidence type="ECO:0000259" key="4">
    <source>
        <dbReference type="PROSITE" id="PS50949"/>
    </source>
</evidence>
<keyword evidence="6" id="KW-1185">Reference proteome</keyword>
<comment type="caution">
    <text evidence="5">The sequence shown here is derived from an EMBL/GenBank/DDBJ whole genome shotgun (WGS) entry which is preliminary data.</text>
</comment>
<name>A0ABU0S3V9_9HYPH</name>
<dbReference type="RefSeq" id="WP_307276740.1">
    <property type="nucleotide sequence ID" value="NZ_JAUSZT010000002.1"/>
</dbReference>
<keyword evidence="2" id="KW-0238">DNA-binding</keyword>
<dbReference type="SUPFAM" id="SSF46785">
    <property type="entry name" value="Winged helix' DNA-binding domain"/>
    <property type="match status" value="1"/>
</dbReference>
<dbReference type="SUPFAM" id="SSF64288">
    <property type="entry name" value="Chorismate lyase-like"/>
    <property type="match status" value="1"/>
</dbReference>
<dbReference type="InterPro" id="IPR050679">
    <property type="entry name" value="Bact_HTH_transcr_reg"/>
</dbReference>
<dbReference type="Pfam" id="PF07702">
    <property type="entry name" value="UTRA"/>
    <property type="match status" value="1"/>
</dbReference>
<dbReference type="InterPro" id="IPR000524">
    <property type="entry name" value="Tscrpt_reg_HTH_GntR"/>
</dbReference>
<dbReference type="Gene3D" id="1.10.10.10">
    <property type="entry name" value="Winged helix-like DNA-binding domain superfamily/Winged helix DNA-binding domain"/>
    <property type="match status" value="1"/>
</dbReference>